<gene>
    <name evidence="6" type="primary">rpoB</name>
    <name evidence="15" type="ORF">GY22_05865</name>
</gene>
<dbReference type="InterPro" id="IPR037033">
    <property type="entry name" value="DNA-dir_RNAP_su2_hyb_sf"/>
</dbReference>
<evidence type="ECO:0000259" key="13">
    <source>
        <dbReference type="Pfam" id="PF04565"/>
    </source>
</evidence>
<dbReference type="Gene3D" id="3.90.1800.10">
    <property type="entry name" value="RNA polymerase alpha subunit dimerisation domain"/>
    <property type="match status" value="1"/>
</dbReference>
<evidence type="ECO:0000313" key="15">
    <source>
        <dbReference type="EMBL" id="KHD98081.1"/>
    </source>
</evidence>
<evidence type="ECO:0000256" key="7">
    <source>
        <dbReference type="RuleBase" id="RU000434"/>
    </source>
</evidence>
<comment type="catalytic activity">
    <reaction evidence="5 6 8">
        <text>RNA(n) + a ribonucleoside 5'-triphosphate = RNA(n+1) + diphosphate</text>
        <dbReference type="Rhea" id="RHEA:21248"/>
        <dbReference type="Rhea" id="RHEA-COMP:14527"/>
        <dbReference type="Rhea" id="RHEA-COMP:17342"/>
        <dbReference type="ChEBI" id="CHEBI:33019"/>
        <dbReference type="ChEBI" id="CHEBI:61557"/>
        <dbReference type="ChEBI" id="CHEBI:140395"/>
        <dbReference type="EC" id="2.7.7.6"/>
    </reaction>
</comment>
<dbReference type="CDD" id="cd00653">
    <property type="entry name" value="RNA_pol_B_RPB2"/>
    <property type="match status" value="1"/>
</dbReference>
<dbReference type="Gene3D" id="3.90.1110.10">
    <property type="entry name" value="RNA polymerase Rpb2, domain 2"/>
    <property type="match status" value="1"/>
</dbReference>
<evidence type="ECO:0000259" key="10">
    <source>
        <dbReference type="Pfam" id="PF04560"/>
    </source>
</evidence>
<dbReference type="Pfam" id="PF00562">
    <property type="entry name" value="RNA_pol_Rpb2_6"/>
    <property type="match status" value="1"/>
</dbReference>
<evidence type="ECO:0000259" key="9">
    <source>
        <dbReference type="Pfam" id="PF00562"/>
    </source>
</evidence>
<dbReference type="Pfam" id="PF10385">
    <property type="entry name" value="RNA_pol_Rpb2_45"/>
    <property type="match status" value="1"/>
</dbReference>
<evidence type="ECO:0000259" key="14">
    <source>
        <dbReference type="Pfam" id="PF10385"/>
    </source>
</evidence>
<dbReference type="RefSeq" id="WP_017833278.1">
    <property type="nucleotide sequence ID" value="NZ_JSUH01000004.1"/>
</dbReference>
<dbReference type="Pfam" id="PF04561">
    <property type="entry name" value="RNA_pol_Rpb2_2"/>
    <property type="match status" value="1"/>
</dbReference>
<dbReference type="InterPro" id="IPR042107">
    <property type="entry name" value="DNA-dir_RNA_pol_bsu_ext_1_sf"/>
</dbReference>
<dbReference type="Gene3D" id="2.40.50.100">
    <property type="match status" value="1"/>
</dbReference>
<keyword evidence="2 6" id="KW-0808">Transferase</keyword>
<feature type="domain" description="RNA polymerase beta subunit protrusion" evidence="12">
    <location>
        <begin position="38"/>
        <end position="417"/>
    </location>
</feature>
<dbReference type="GO" id="GO:0006351">
    <property type="term" value="P:DNA-templated transcription"/>
    <property type="evidence" value="ECO:0007669"/>
    <property type="project" value="UniProtKB-UniRule"/>
</dbReference>
<dbReference type="Pfam" id="PF04563">
    <property type="entry name" value="RNA_pol_Rpb2_1"/>
    <property type="match status" value="1"/>
</dbReference>
<dbReference type="GO" id="GO:0003677">
    <property type="term" value="F:DNA binding"/>
    <property type="evidence" value="ECO:0007669"/>
    <property type="project" value="UniProtKB-UniRule"/>
</dbReference>
<reference evidence="15 16" key="1">
    <citation type="journal article" date="2003" name="Int. J. Syst. Evol. Microbiol.">
        <title>Kocuria polaris sp. nov., an orange-pigmented psychrophilic bacterium isolated from an Antarctic cyanobacterial mat sample.</title>
        <authorList>
            <person name="Reddy G.S."/>
            <person name="Prakash J.S."/>
            <person name="Prabahar V."/>
            <person name="Matsumoto G.I."/>
            <person name="Stackebrandt E."/>
            <person name="Shivaji S."/>
        </authorList>
    </citation>
    <scope>NUCLEOTIDE SEQUENCE [LARGE SCALE GENOMIC DNA]</scope>
    <source>
        <strain evidence="15 16">CMS 76or</strain>
    </source>
</reference>
<dbReference type="InterPro" id="IPR010243">
    <property type="entry name" value="RNA_pol_bsu_bac"/>
</dbReference>
<sequence>MVASSTDSNVTANRPADGNIPRRISFAKIHEPLDVPNLLALQTDSFDRLVGNERWQARVQQAIETGEQGIARTSGLSDIFEEISPIEDFQGTMSLSFSEPEFYDPKYTMDECKDRDATYSAPLYVKAEFMNNNTGEIKQQTVFMGDFPLMTEKGTFVINGTERVVVSQLVRSPGAYFERGQDRTSDKDIYSAKIIPSRGAWFELEIDKRDQVGVRLDRKRKQSVTVLLKALGWSESRILEEFGEFDSIRATLEKDTVESREDALLDIYRKLRPGEPPTVDAAQALLDNMYFNSKRYDLAKVGRYKINRKLGLDKAFEDEDASVLSVDDIVAMIRYLVTLHAGGGTMKGVRDGEPREVVVDVDDIDHFGNRRIRAVGELIENQIRTGLSRMERVVRERMTTQDVEAITPQTLINIRPVVAAIKEFFGTSQLSQFMDQNNPLAGLTHKRRLSALGPGGLSRDRAGMEVRDVHPSHYGRMCPIETPEGSNIGLIGSLATYGRINPFGFIETPYRKVVGGLVTDEVEYLTADDERGVTIAQANAPLGPDNRFAEDAVLARAADGSGEAVLVDPTAVQFMDVSPRQMVSVATALIPYLEHDDANRALMGANMQRQAVPLLESEAPLVGTGMERYAALDAGDSVLARKAGVVEEVSANLVRVLNDDGTTTVYPINKFTRSNPGNTYNQRVIVSEGDRVEERSVIADGPSTDQGELALGKNLLVAYMSWEGLNYEDAIILSQRMVSEDVLTSIHIEEHEIDARDTKLGAEEITRDIPNVSEEVLSALDERGIIHIGAEVQAGDILVGKVTPKGETELTPEERLLRAIFGEKSREVRDTSLKVPHGESGTVIGVRVFDRDDEDDDLPAGVNQVVRVYVAQKRKITDGDKLAGRHGNKGVISKILPLEDMPFLEDGTPVDIILNPLGVPGRMNLGQVLEVHTGWLAKQGWNIEGDPEWLDRLPNFPKQSGPTNVATPVFDGAREEEIFDLLDHTNPTRDGVRLIDRSGKARLFDGRSGEPFPDPVSVGYQYILKLHHLVDDKIHARSTGPYSMITQQPLGGKAQFGGQRFGEMEVWALEAYGAAYTLQELLTVKSDDVHGRVKVYEAIVKGENIPEPGVPESFKVLIKEMQSLCLNVEVLSADGNTIEMRDSDDEVFRAAEELGIDLSHSEPSSVEEV</sequence>
<protein>
    <recommendedName>
        <fullName evidence="6 8">DNA-directed RNA polymerase subunit beta</fullName>
        <shortName evidence="6">RNAP subunit beta</shortName>
        <ecNumber evidence="6 8">2.7.7.6</ecNumber>
    </recommendedName>
    <alternativeName>
        <fullName evidence="6">RNA polymerase subunit beta</fullName>
    </alternativeName>
    <alternativeName>
        <fullName evidence="6">Transcriptase subunit beta</fullName>
    </alternativeName>
</protein>
<dbReference type="FunFam" id="3.90.1800.10:FF:000001">
    <property type="entry name" value="DNA-directed RNA polymerase subunit beta"/>
    <property type="match status" value="1"/>
</dbReference>
<accession>A0A0A6VTY6</accession>
<dbReference type="InterPro" id="IPR007642">
    <property type="entry name" value="RNA_pol_Rpb2_2"/>
</dbReference>
<name>A0A0A6VTY6_KOCRO</name>
<dbReference type="InterPro" id="IPR007644">
    <property type="entry name" value="RNA_pol_bsu_protrusion"/>
</dbReference>
<dbReference type="Gene3D" id="3.90.1100.10">
    <property type="match status" value="1"/>
</dbReference>
<organism evidence="15 16">
    <name type="scientific">Kocuria rosea subsp. polaris</name>
    <dbReference type="NCBI Taxonomy" id="136273"/>
    <lineage>
        <taxon>Bacteria</taxon>
        <taxon>Bacillati</taxon>
        <taxon>Actinomycetota</taxon>
        <taxon>Actinomycetes</taxon>
        <taxon>Micrococcales</taxon>
        <taxon>Micrococcaceae</taxon>
        <taxon>Kocuria</taxon>
    </lineage>
</organism>
<dbReference type="PROSITE" id="PS01166">
    <property type="entry name" value="RNA_POL_BETA"/>
    <property type="match status" value="1"/>
</dbReference>
<dbReference type="PANTHER" id="PTHR20856">
    <property type="entry name" value="DNA-DIRECTED RNA POLYMERASE I SUBUNIT 2"/>
    <property type="match status" value="1"/>
</dbReference>
<feature type="domain" description="DNA-directed RNA polymerase beta subunit external 1" evidence="14">
    <location>
        <begin position="510"/>
        <end position="578"/>
    </location>
</feature>
<dbReference type="InterPro" id="IPR007645">
    <property type="entry name" value="RNA_pol_Rpb2_3"/>
</dbReference>
<dbReference type="InterPro" id="IPR015712">
    <property type="entry name" value="DNA-dir_RNA_pol_su2"/>
</dbReference>
<dbReference type="OrthoDB" id="9803954at2"/>
<keyword evidence="16" id="KW-1185">Reference proteome</keyword>
<dbReference type="InterPro" id="IPR007120">
    <property type="entry name" value="DNA-dir_RNAP_su2_dom"/>
</dbReference>
<evidence type="ECO:0000256" key="8">
    <source>
        <dbReference type="RuleBase" id="RU363031"/>
    </source>
</evidence>
<dbReference type="HAMAP" id="MF_01321">
    <property type="entry name" value="RNApol_bact_RpoB"/>
    <property type="match status" value="1"/>
</dbReference>
<feature type="domain" description="DNA-directed RNA polymerase subunit 2 hybrid-binding" evidence="9">
    <location>
        <begin position="640"/>
        <end position="1055"/>
    </location>
</feature>
<dbReference type="NCBIfam" id="TIGR02013">
    <property type="entry name" value="rpoB"/>
    <property type="match status" value="1"/>
</dbReference>
<evidence type="ECO:0000259" key="11">
    <source>
        <dbReference type="Pfam" id="PF04561"/>
    </source>
</evidence>
<dbReference type="InterPro" id="IPR007121">
    <property type="entry name" value="RNA_pol_bsu_CS"/>
</dbReference>
<evidence type="ECO:0000256" key="5">
    <source>
        <dbReference type="ARBA" id="ARBA00048552"/>
    </source>
</evidence>
<evidence type="ECO:0000256" key="3">
    <source>
        <dbReference type="ARBA" id="ARBA00022695"/>
    </source>
</evidence>
<dbReference type="AlphaFoldDB" id="A0A0A6VTY6"/>
<feature type="domain" description="RNA polymerase Rpb2" evidence="13">
    <location>
        <begin position="432"/>
        <end position="500"/>
    </location>
</feature>
<dbReference type="GO" id="GO:0032549">
    <property type="term" value="F:ribonucleoside binding"/>
    <property type="evidence" value="ECO:0007669"/>
    <property type="project" value="InterPro"/>
</dbReference>
<comment type="similarity">
    <text evidence="6 7">Belongs to the RNA polymerase beta chain family.</text>
</comment>
<comment type="subunit">
    <text evidence="6 8">The RNAP catalytic core consists of 2 alpha, 1 beta, 1 beta' and 1 omega subunit. When a sigma factor is associated with the core the holoenzyme is formed, which can initiate transcription.</text>
</comment>
<dbReference type="GO" id="GO:0003899">
    <property type="term" value="F:DNA-directed RNA polymerase activity"/>
    <property type="evidence" value="ECO:0007669"/>
    <property type="project" value="UniProtKB-UniRule"/>
</dbReference>
<evidence type="ECO:0000313" key="16">
    <source>
        <dbReference type="Proteomes" id="UP000030466"/>
    </source>
</evidence>
<dbReference type="NCBIfam" id="NF001616">
    <property type="entry name" value="PRK00405.1"/>
    <property type="match status" value="1"/>
</dbReference>
<comment type="caution">
    <text evidence="15">The sequence shown here is derived from an EMBL/GenBank/DDBJ whole genome shotgun (WGS) entry which is preliminary data.</text>
</comment>
<dbReference type="Pfam" id="PF04560">
    <property type="entry name" value="RNA_pol_Rpb2_7"/>
    <property type="match status" value="1"/>
</dbReference>
<dbReference type="InterPro" id="IPR037034">
    <property type="entry name" value="RNA_pol_Rpb2_2_sf"/>
</dbReference>
<dbReference type="EC" id="2.7.7.6" evidence="6 8"/>
<dbReference type="Pfam" id="PF04565">
    <property type="entry name" value="RNA_pol_Rpb2_3"/>
    <property type="match status" value="1"/>
</dbReference>
<keyword evidence="3 6" id="KW-0548">Nucleotidyltransferase</keyword>
<dbReference type="InterPro" id="IPR007641">
    <property type="entry name" value="RNA_pol_Rpb2_7"/>
</dbReference>
<feature type="domain" description="RNA polymerase Rpb2" evidence="11">
    <location>
        <begin position="171"/>
        <end position="373"/>
    </location>
</feature>
<evidence type="ECO:0000256" key="6">
    <source>
        <dbReference type="HAMAP-Rule" id="MF_01321"/>
    </source>
</evidence>
<dbReference type="GO" id="GO:0000428">
    <property type="term" value="C:DNA-directed RNA polymerase complex"/>
    <property type="evidence" value="ECO:0007669"/>
    <property type="project" value="UniProtKB-KW"/>
</dbReference>
<proteinExistence type="inferred from homology"/>
<feature type="domain" description="RNA polymerase Rpb2" evidence="10">
    <location>
        <begin position="1057"/>
        <end position="1131"/>
    </location>
</feature>
<dbReference type="Gene3D" id="2.40.270.10">
    <property type="entry name" value="DNA-directed RNA polymerase, subunit 2, domain 6"/>
    <property type="match status" value="1"/>
</dbReference>
<keyword evidence="1 6" id="KW-0240">DNA-directed RNA polymerase</keyword>
<evidence type="ECO:0000259" key="12">
    <source>
        <dbReference type="Pfam" id="PF04563"/>
    </source>
</evidence>
<dbReference type="EMBL" id="JSUH01000004">
    <property type="protein sequence ID" value="KHD98081.1"/>
    <property type="molecule type" value="Genomic_DNA"/>
</dbReference>
<dbReference type="SUPFAM" id="SSF64484">
    <property type="entry name" value="beta and beta-prime subunits of DNA dependent RNA-polymerase"/>
    <property type="match status" value="1"/>
</dbReference>
<evidence type="ECO:0000256" key="4">
    <source>
        <dbReference type="ARBA" id="ARBA00023163"/>
    </source>
</evidence>
<dbReference type="InterPro" id="IPR019462">
    <property type="entry name" value="DNA-dir_RNA_pol_bsu_external_1"/>
</dbReference>
<evidence type="ECO:0000256" key="1">
    <source>
        <dbReference type="ARBA" id="ARBA00022478"/>
    </source>
</evidence>
<evidence type="ECO:0000256" key="2">
    <source>
        <dbReference type="ARBA" id="ARBA00022679"/>
    </source>
</evidence>
<dbReference type="Gene3D" id="2.30.150.10">
    <property type="entry name" value="DNA-directed RNA polymerase, beta subunit, external 1 domain"/>
    <property type="match status" value="1"/>
</dbReference>
<dbReference type="InterPro" id="IPR014724">
    <property type="entry name" value="RNA_pol_RPB2_OB-fold"/>
</dbReference>
<dbReference type="Proteomes" id="UP000030466">
    <property type="component" value="Unassembled WGS sequence"/>
</dbReference>
<keyword evidence="4 6" id="KW-0804">Transcription</keyword>
<dbReference type="Gene3D" id="2.40.50.150">
    <property type="match status" value="1"/>
</dbReference>
<comment type="function">
    <text evidence="6 8">DNA-dependent RNA polymerase catalyzes the transcription of DNA into RNA using the four ribonucleoside triphosphates as substrates.</text>
</comment>